<dbReference type="InterPro" id="IPR005471">
    <property type="entry name" value="Tscrpt_reg_IclR_N"/>
</dbReference>
<gene>
    <name evidence="6" type="ORF">GSH16_15665</name>
</gene>
<dbReference type="Pfam" id="PF09339">
    <property type="entry name" value="HTH_IclR"/>
    <property type="match status" value="1"/>
</dbReference>
<dbReference type="GO" id="GO:0003677">
    <property type="term" value="F:DNA binding"/>
    <property type="evidence" value="ECO:0007669"/>
    <property type="project" value="UniProtKB-KW"/>
</dbReference>
<dbReference type="InterPro" id="IPR036388">
    <property type="entry name" value="WH-like_DNA-bd_sf"/>
</dbReference>
<dbReference type="Gene3D" id="3.30.450.40">
    <property type="match status" value="1"/>
</dbReference>
<feature type="domain" description="IclR-ED" evidence="5">
    <location>
        <begin position="81"/>
        <end position="261"/>
    </location>
</feature>
<feature type="domain" description="HTH iclR-type" evidence="4">
    <location>
        <begin position="18"/>
        <end position="80"/>
    </location>
</feature>
<proteinExistence type="predicted"/>
<sequence>MATKTSVRSAQDLEKYSAPALSKGLDILELLATQTRGLKKAEVAAALDRSVSEIYRMLAVLQSRGYVMLDPESERYSLTLKMFEMSHRHPPTKRLSAVAGEIMEEYAHLLNQSLHLAILHGSDILVIAQVDPPDNNITAVRLGARVPITYTASGACLVFKMPKDRIDALCARSPNTTRDMLRQFDENIEQVAREGYCQSPSLTISGIYNVSVPVFSYAGEVAAALTTPFIRRLTNAGDPDLEACRTAMIEAGQKISDALGAGAALDDQPS</sequence>
<dbReference type="SUPFAM" id="SSF46785">
    <property type="entry name" value="Winged helix' DNA-binding domain"/>
    <property type="match status" value="1"/>
</dbReference>
<dbReference type="EMBL" id="WUWG01000009">
    <property type="protein sequence ID" value="MXU66887.1"/>
    <property type="molecule type" value="Genomic_DNA"/>
</dbReference>
<dbReference type="PANTHER" id="PTHR30136:SF7">
    <property type="entry name" value="HTH-TYPE TRANSCRIPTIONAL REGULATOR KDGR-RELATED"/>
    <property type="match status" value="1"/>
</dbReference>
<dbReference type="InterPro" id="IPR036390">
    <property type="entry name" value="WH_DNA-bd_sf"/>
</dbReference>
<comment type="caution">
    <text evidence="6">The sequence shown here is derived from an EMBL/GenBank/DDBJ whole genome shotgun (WGS) entry which is preliminary data.</text>
</comment>
<evidence type="ECO:0000256" key="1">
    <source>
        <dbReference type="ARBA" id="ARBA00023015"/>
    </source>
</evidence>
<name>A0A6B0TQF3_9RHOB</name>
<dbReference type="RefSeq" id="WP_160856559.1">
    <property type="nucleotide sequence ID" value="NZ_WUWG01000009.1"/>
</dbReference>
<evidence type="ECO:0000259" key="5">
    <source>
        <dbReference type="PROSITE" id="PS51078"/>
    </source>
</evidence>
<accession>A0A6B0TQF3</accession>
<dbReference type="PROSITE" id="PS51077">
    <property type="entry name" value="HTH_ICLR"/>
    <property type="match status" value="1"/>
</dbReference>
<dbReference type="Proteomes" id="UP000436016">
    <property type="component" value="Unassembled WGS sequence"/>
</dbReference>
<keyword evidence="3" id="KW-0804">Transcription</keyword>
<evidence type="ECO:0000313" key="6">
    <source>
        <dbReference type="EMBL" id="MXU66887.1"/>
    </source>
</evidence>
<dbReference type="PANTHER" id="PTHR30136">
    <property type="entry name" value="HELIX-TURN-HELIX TRANSCRIPTIONAL REGULATOR, ICLR FAMILY"/>
    <property type="match status" value="1"/>
</dbReference>
<protein>
    <submittedName>
        <fullName evidence="6">Helix-turn-helix domain-containing protein</fullName>
    </submittedName>
</protein>
<keyword evidence="1" id="KW-0805">Transcription regulation</keyword>
<dbReference type="AlphaFoldDB" id="A0A6B0TQF3"/>
<dbReference type="GO" id="GO:0045892">
    <property type="term" value="P:negative regulation of DNA-templated transcription"/>
    <property type="evidence" value="ECO:0007669"/>
    <property type="project" value="TreeGrafter"/>
</dbReference>
<dbReference type="GO" id="GO:0003700">
    <property type="term" value="F:DNA-binding transcription factor activity"/>
    <property type="evidence" value="ECO:0007669"/>
    <property type="project" value="TreeGrafter"/>
</dbReference>
<dbReference type="InterPro" id="IPR050707">
    <property type="entry name" value="HTH_MetabolicPath_Reg"/>
</dbReference>
<dbReference type="Pfam" id="PF01614">
    <property type="entry name" value="IclR_C"/>
    <property type="match status" value="1"/>
</dbReference>
<keyword evidence="7" id="KW-1185">Reference proteome</keyword>
<organism evidence="6 7">
    <name type="scientific">Oceanomicrobium pacificus</name>
    <dbReference type="NCBI Taxonomy" id="2692916"/>
    <lineage>
        <taxon>Bacteria</taxon>
        <taxon>Pseudomonadati</taxon>
        <taxon>Pseudomonadota</taxon>
        <taxon>Alphaproteobacteria</taxon>
        <taxon>Rhodobacterales</taxon>
        <taxon>Paracoccaceae</taxon>
        <taxon>Oceanomicrobium</taxon>
    </lineage>
</organism>
<dbReference type="SUPFAM" id="SSF55781">
    <property type="entry name" value="GAF domain-like"/>
    <property type="match status" value="1"/>
</dbReference>
<dbReference type="InterPro" id="IPR014757">
    <property type="entry name" value="Tscrpt_reg_IclR_C"/>
</dbReference>
<evidence type="ECO:0000313" key="7">
    <source>
        <dbReference type="Proteomes" id="UP000436016"/>
    </source>
</evidence>
<reference evidence="6 7" key="1">
    <citation type="submission" date="2019-12" db="EMBL/GenBank/DDBJ databases">
        <title>Strain KN286 was isolated from seawater, which was collected from Caroline Seamount in the tropical western Pacific.</title>
        <authorList>
            <person name="Wang Q."/>
        </authorList>
    </citation>
    <scope>NUCLEOTIDE SEQUENCE [LARGE SCALE GENOMIC DNA]</scope>
    <source>
        <strain evidence="6 7">KN286</strain>
    </source>
</reference>
<evidence type="ECO:0000259" key="4">
    <source>
        <dbReference type="PROSITE" id="PS51077"/>
    </source>
</evidence>
<dbReference type="InterPro" id="IPR029016">
    <property type="entry name" value="GAF-like_dom_sf"/>
</dbReference>
<dbReference type="Gene3D" id="1.10.10.10">
    <property type="entry name" value="Winged helix-like DNA-binding domain superfamily/Winged helix DNA-binding domain"/>
    <property type="match status" value="1"/>
</dbReference>
<dbReference type="PROSITE" id="PS51078">
    <property type="entry name" value="ICLR_ED"/>
    <property type="match status" value="1"/>
</dbReference>
<evidence type="ECO:0000256" key="3">
    <source>
        <dbReference type="ARBA" id="ARBA00023163"/>
    </source>
</evidence>
<evidence type="ECO:0000256" key="2">
    <source>
        <dbReference type="ARBA" id="ARBA00023125"/>
    </source>
</evidence>
<dbReference type="SMART" id="SM00346">
    <property type="entry name" value="HTH_ICLR"/>
    <property type="match status" value="1"/>
</dbReference>
<keyword evidence="2" id="KW-0238">DNA-binding</keyword>